<accession>A0A1J5RN36</accession>
<organism evidence="1">
    <name type="scientific">mine drainage metagenome</name>
    <dbReference type="NCBI Taxonomy" id="410659"/>
    <lineage>
        <taxon>unclassified sequences</taxon>
        <taxon>metagenomes</taxon>
        <taxon>ecological metagenomes</taxon>
    </lineage>
</organism>
<dbReference type="EMBL" id="MLJW01000209">
    <property type="protein sequence ID" value="OIQ93359.1"/>
    <property type="molecule type" value="Genomic_DNA"/>
</dbReference>
<proteinExistence type="predicted"/>
<sequence>MFAALAVSRTVQERTGHSICTVLRDLRPLRSAAFEINGATRTDPPAINDHHRALLDALAGRPARH</sequence>
<reference evidence="1" key="1">
    <citation type="submission" date="2016-10" db="EMBL/GenBank/DDBJ databases">
        <title>Sequence of Gallionella enrichment culture.</title>
        <authorList>
            <person name="Poehlein A."/>
            <person name="Muehling M."/>
            <person name="Daniel R."/>
        </authorList>
    </citation>
    <scope>NUCLEOTIDE SEQUENCE</scope>
</reference>
<protein>
    <submittedName>
        <fullName evidence="1">Uncharacterized protein</fullName>
    </submittedName>
</protein>
<evidence type="ECO:0000313" key="1">
    <source>
        <dbReference type="EMBL" id="OIQ93359.1"/>
    </source>
</evidence>
<name>A0A1J5RN36_9ZZZZ</name>
<comment type="caution">
    <text evidence="1">The sequence shown here is derived from an EMBL/GenBank/DDBJ whole genome shotgun (WGS) entry which is preliminary data.</text>
</comment>
<dbReference type="AlphaFoldDB" id="A0A1J5RN36"/>
<gene>
    <name evidence="1" type="ORF">GALL_246890</name>
</gene>